<dbReference type="Pfam" id="PF13692">
    <property type="entry name" value="Glyco_trans_1_4"/>
    <property type="match status" value="1"/>
</dbReference>
<dbReference type="CDD" id="cd03801">
    <property type="entry name" value="GT4_PimA-like"/>
    <property type="match status" value="1"/>
</dbReference>
<name>A0ABQ6V2X1_9MICO</name>
<dbReference type="GeneID" id="77477931"/>
<dbReference type="PANTHER" id="PTHR12526:SF590">
    <property type="entry name" value="ALPHA-MALTOSE-1-PHOSPHATE SYNTHASE"/>
    <property type="match status" value="1"/>
</dbReference>
<dbReference type="RefSeq" id="WP_151459973.1">
    <property type="nucleotide sequence ID" value="NZ_JAQEIV010000004.1"/>
</dbReference>
<evidence type="ECO:0000313" key="2">
    <source>
        <dbReference type="Proteomes" id="UP000478836"/>
    </source>
</evidence>
<dbReference type="Gene3D" id="3.40.50.2000">
    <property type="entry name" value="Glycogen Phosphorylase B"/>
    <property type="match status" value="2"/>
</dbReference>
<dbReference type="SUPFAM" id="SSF53756">
    <property type="entry name" value="UDP-Glycosyltransferase/glycogen phosphorylase"/>
    <property type="match status" value="1"/>
</dbReference>
<dbReference type="Proteomes" id="UP000478836">
    <property type="component" value="Unassembled WGS sequence"/>
</dbReference>
<comment type="caution">
    <text evidence="1">The sequence shown here is derived from an EMBL/GenBank/DDBJ whole genome shotgun (WGS) entry which is preliminary data.</text>
</comment>
<dbReference type="EMBL" id="WAAO01000003">
    <property type="protein sequence ID" value="KAB1862478.1"/>
    <property type="molecule type" value="Genomic_DNA"/>
</dbReference>
<keyword evidence="2" id="KW-1185">Reference proteome</keyword>
<gene>
    <name evidence="1" type="ORF">F6A08_15795</name>
</gene>
<dbReference type="PANTHER" id="PTHR12526">
    <property type="entry name" value="GLYCOSYLTRANSFERASE"/>
    <property type="match status" value="1"/>
</dbReference>
<accession>A0ABQ6V2X1</accession>
<reference evidence="2" key="1">
    <citation type="submission" date="2019-09" db="EMBL/GenBank/DDBJ databases">
        <title>Whole genome sequencing of Microbacterium maritypicum.</title>
        <authorList>
            <person name="Lenchi N."/>
        </authorList>
    </citation>
    <scope>NUCLEOTIDE SEQUENCE [LARGE SCALE GENOMIC DNA]</scope>
    <source>
        <strain evidence="2">G1</strain>
    </source>
</reference>
<proteinExistence type="predicted"/>
<evidence type="ECO:0000313" key="1">
    <source>
        <dbReference type="EMBL" id="KAB1862478.1"/>
    </source>
</evidence>
<sequence>MSSAPRSEAALAWGFPAEQSVSAWELRHSVGDVPSAWQYGLDGLRRFARVEVIDLPAPGRLSRLRARTGLGPRPVDGMAFTWDENAAFRMQVTRPRRRFASGVIWLTDMVQRGHVPTRLIDVLRGAEDLWVLSRGQVDPLRDLVGGNGPRVTAVPFGIDADFFAARPFPDRPRILSIGNDRDRDPQTLFRAFELVHAQRPEVELIVQTSASGAPDGVRVVDRMSHRELRELYATASVVATATRPNLHVSGMTVTLEALATGRPVVNTDTPGMTQYVAEGETGHLVPVGDAEALADRLVELVDDRDRAERMGVAGRAAVEATFTTAHMCAHLAAILLPEH</sequence>
<protein>
    <submittedName>
        <fullName evidence="1">Glycosyltransferase family 4 protein</fullName>
    </submittedName>
</protein>
<organism evidence="1 2">
    <name type="scientific">Microbacterium algeriense</name>
    <dbReference type="NCBI Taxonomy" id="2615184"/>
    <lineage>
        <taxon>Bacteria</taxon>
        <taxon>Bacillati</taxon>
        <taxon>Actinomycetota</taxon>
        <taxon>Actinomycetes</taxon>
        <taxon>Micrococcales</taxon>
        <taxon>Microbacteriaceae</taxon>
        <taxon>Microbacterium</taxon>
    </lineage>
</organism>